<evidence type="ECO:0000313" key="3">
    <source>
        <dbReference type="Proteomes" id="UP000198854"/>
    </source>
</evidence>
<name>A0A1G8CFR5_9VIBR</name>
<dbReference type="STRING" id="861298.SAMN04488136_11641"/>
<evidence type="ECO:0000256" key="1">
    <source>
        <dbReference type="SAM" id="Phobius"/>
    </source>
</evidence>
<proteinExistence type="predicted"/>
<keyword evidence="1" id="KW-0472">Membrane</keyword>
<reference evidence="2 3" key="1">
    <citation type="submission" date="2016-10" db="EMBL/GenBank/DDBJ databases">
        <authorList>
            <person name="de Groot N.N."/>
        </authorList>
    </citation>
    <scope>NUCLEOTIDE SEQUENCE [LARGE SCALE GENOMIC DNA]</scope>
    <source>
        <strain evidence="2 3">CGMCC 1.10228</strain>
    </source>
</reference>
<feature type="transmembrane region" description="Helical" evidence="1">
    <location>
        <begin position="285"/>
        <end position="308"/>
    </location>
</feature>
<sequence length="344" mass="38423">MSEENLFSIDIKKLLSKLNTENLVTPTVTLLVIAVSASITFVVILIHAIFTKLDSNTEYSIHVSTQVVGYKPNDSSIPNVTLHEFRLLKDYSDCPGLTKGKWYDQGELTFYKNSSVTLRLNTLNLIQINIDSEQKNTRLAQLITRKGRCVIQDKFTVEIKLTESSPDFIMFLVGDMTLGKTLSYDTHSMPAFLVDGEIEVKDSSFWFEDKISLPSISLSAGDTVLIPSDNESAATGLLTVSFNEKEIKGVFNKKGGEIRIIKPFSSNEGNPISISFFERLYSDNALTIALSISFIVIQVLMFMITTLIRLTYIPINTDNSQVQDATYITKINSGKKVPKNETDD</sequence>
<dbReference type="OrthoDB" id="6383893at2"/>
<organism evidence="2 3">
    <name type="scientific">Vibrio xiamenensis</name>
    <dbReference type="NCBI Taxonomy" id="861298"/>
    <lineage>
        <taxon>Bacteria</taxon>
        <taxon>Pseudomonadati</taxon>
        <taxon>Pseudomonadota</taxon>
        <taxon>Gammaproteobacteria</taxon>
        <taxon>Vibrionales</taxon>
        <taxon>Vibrionaceae</taxon>
        <taxon>Vibrio</taxon>
    </lineage>
</organism>
<dbReference type="RefSeq" id="WP_093274969.1">
    <property type="nucleotide sequence ID" value="NZ_FNDD01000016.1"/>
</dbReference>
<evidence type="ECO:0000313" key="2">
    <source>
        <dbReference type="EMBL" id="SDH44222.1"/>
    </source>
</evidence>
<feature type="transmembrane region" description="Helical" evidence="1">
    <location>
        <begin position="28"/>
        <end position="50"/>
    </location>
</feature>
<accession>A0A1G8CFR5</accession>
<keyword evidence="1" id="KW-0812">Transmembrane</keyword>
<gene>
    <name evidence="2" type="ORF">SAMN04488136_11641</name>
</gene>
<keyword evidence="1" id="KW-1133">Transmembrane helix</keyword>
<keyword evidence="3" id="KW-1185">Reference proteome</keyword>
<dbReference type="Proteomes" id="UP000198854">
    <property type="component" value="Unassembled WGS sequence"/>
</dbReference>
<dbReference type="AlphaFoldDB" id="A0A1G8CFR5"/>
<dbReference type="EMBL" id="FNDD01000016">
    <property type="protein sequence ID" value="SDH44222.1"/>
    <property type="molecule type" value="Genomic_DNA"/>
</dbReference>
<protein>
    <submittedName>
        <fullName evidence="2">Uncharacterized protein</fullName>
    </submittedName>
</protein>